<gene>
    <name evidence="1" type="ORF">KSP40_PGU003986</name>
</gene>
<proteinExistence type="predicted"/>
<dbReference type="EMBL" id="JBBWWR010000016">
    <property type="protein sequence ID" value="KAK8947911.1"/>
    <property type="molecule type" value="Genomic_DNA"/>
</dbReference>
<reference evidence="1 2" key="1">
    <citation type="journal article" date="2022" name="Nat. Plants">
        <title>Genomes of leafy and leafless Platanthera orchids illuminate the evolution of mycoheterotrophy.</title>
        <authorList>
            <person name="Li M.H."/>
            <person name="Liu K.W."/>
            <person name="Li Z."/>
            <person name="Lu H.C."/>
            <person name="Ye Q.L."/>
            <person name="Zhang D."/>
            <person name="Wang J.Y."/>
            <person name="Li Y.F."/>
            <person name="Zhong Z.M."/>
            <person name="Liu X."/>
            <person name="Yu X."/>
            <person name="Liu D.K."/>
            <person name="Tu X.D."/>
            <person name="Liu B."/>
            <person name="Hao Y."/>
            <person name="Liao X.Y."/>
            <person name="Jiang Y.T."/>
            <person name="Sun W.H."/>
            <person name="Chen J."/>
            <person name="Chen Y.Q."/>
            <person name="Ai Y."/>
            <person name="Zhai J.W."/>
            <person name="Wu S.S."/>
            <person name="Zhou Z."/>
            <person name="Hsiao Y.Y."/>
            <person name="Wu W.L."/>
            <person name="Chen Y.Y."/>
            <person name="Lin Y.F."/>
            <person name="Hsu J.L."/>
            <person name="Li C.Y."/>
            <person name="Wang Z.W."/>
            <person name="Zhao X."/>
            <person name="Zhong W.Y."/>
            <person name="Ma X.K."/>
            <person name="Ma L."/>
            <person name="Huang J."/>
            <person name="Chen G.Z."/>
            <person name="Huang M.Z."/>
            <person name="Huang L."/>
            <person name="Peng D.H."/>
            <person name="Luo Y.B."/>
            <person name="Zou S.Q."/>
            <person name="Chen S.P."/>
            <person name="Lan S."/>
            <person name="Tsai W.C."/>
            <person name="Van de Peer Y."/>
            <person name="Liu Z.J."/>
        </authorList>
    </citation>
    <scope>NUCLEOTIDE SEQUENCE [LARGE SCALE GENOMIC DNA]</scope>
    <source>
        <strain evidence="1">Lor288</strain>
    </source>
</reference>
<organism evidence="1 2">
    <name type="scientific">Platanthera guangdongensis</name>
    <dbReference type="NCBI Taxonomy" id="2320717"/>
    <lineage>
        <taxon>Eukaryota</taxon>
        <taxon>Viridiplantae</taxon>
        <taxon>Streptophyta</taxon>
        <taxon>Embryophyta</taxon>
        <taxon>Tracheophyta</taxon>
        <taxon>Spermatophyta</taxon>
        <taxon>Magnoliopsida</taxon>
        <taxon>Liliopsida</taxon>
        <taxon>Asparagales</taxon>
        <taxon>Orchidaceae</taxon>
        <taxon>Orchidoideae</taxon>
        <taxon>Orchideae</taxon>
        <taxon>Orchidinae</taxon>
        <taxon>Platanthera</taxon>
    </lineage>
</organism>
<keyword evidence="2" id="KW-1185">Reference proteome</keyword>
<accession>A0ABR2LR51</accession>
<comment type="caution">
    <text evidence="1">The sequence shown here is derived from an EMBL/GenBank/DDBJ whole genome shotgun (WGS) entry which is preliminary data.</text>
</comment>
<name>A0ABR2LR51_9ASPA</name>
<dbReference type="Proteomes" id="UP001412067">
    <property type="component" value="Unassembled WGS sequence"/>
</dbReference>
<sequence length="166" mass="18306">MSELKIAQLGLEFVQFLFPMTGVILEGCLVSGRLVSACLPTSPLLRCSYLPAGCNSRCFLTLLAASALPPEICWGLATSPTASPRFARAAGCICLATGSSRIPLLYLEEYQYPLVQSCLFQKMVATSDDLRTASADAERRINSHYFMCRGFRRHRRLEADPYGKET</sequence>
<evidence type="ECO:0000313" key="2">
    <source>
        <dbReference type="Proteomes" id="UP001412067"/>
    </source>
</evidence>
<protein>
    <submittedName>
        <fullName evidence="1">Uncharacterized protein</fullName>
    </submittedName>
</protein>
<evidence type="ECO:0000313" key="1">
    <source>
        <dbReference type="EMBL" id="KAK8947911.1"/>
    </source>
</evidence>